<keyword evidence="2" id="KW-1185">Reference proteome</keyword>
<dbReference type="OrthoDB" id="4706085at2"/>
<dbReference type="RefSeq" id="WP_154800720.1">
    <property type="nucleotide sequence ID" value="NZ_CP052758.1"/>
</dbReference>
<sequence length="195" mass="21089">MADDLRSKLFSALTGRDADVSGKPGGDLRGMLRAVGGTSARTKSGIDLTAAASKLGVSRRTVERWVKASQTGQGQRPSPAHAKALAKRARQAASTKAGRKAAIAARRQAITSRGARLSITGEQGPHSRDYMRPRTTQLDLDPEHAAAMLDAWENGGEKGFMGWATSHWGQDYLDDWRFGDVDAVEVERPYGGQWR</sequence>
<dbReference type="EMBL" id="CP052758">
    <property type="protein sequence ID" value="QJW38777.1"/>
    <property type="molecule type" value="Genomic_DNA"/>
</dbReference>
<dbReference type="AlphaFoldDB" id="A0A6M5UJB0"/>
<geneLocation type="plasmid" evidence="1 2">
    <name>pCPRO01</name>
</geneLocation>
<protein>
    <submittedName>
        <fullName evidence="1">Helix-turn-helix transcriptional regulator</fullName>
    </submittedName>
</protein>
<evidence type="ECO:0000313" key="1">
    <source>
        <dbReference type="EMBL" id="QJW38777.1"/>
    </source>
</evidence>
<proteinExistence type="predicted"/>
<name>A0A6M5UJB0_9MICO</name>
<dbReference type="KEGG" id="cprt:FIC82_020570"/>
<gene>
    <name evidence="1" type="ORF">FIC82_020570</name>
</gene>
<accession>A0A6M5UJB0</accession>
<dbReference type="InterPro" id="IPR001387">
    <property type="entry name" value="Cro/C1-type_HTH"/>
</dbReference>
<reference evidence="2" key="1">
    <citation type="journal article" date="2022" name="Int. J. Syst. Evol. Microbiol.">
        <title>Cellulosimicrobium protaetiae sp. nov., isolated from the gut of the larva of Protaetia brevitarsis seulensis.</title>
        <authorList>
            <person name="Le Han H."/>
            <person name="Nguyen T.T.H."/>
            <person name="Li Z."/>
            <person name="Shin N.R."/>
            <person name="Kim S.G."/>
        </authorList>
    </citation>
    <scope>NUCLEOTIDE SEQUENCE [LARGE SCALE GENOMIC DNA]</scope>
    <source>
        <strain evidence="2">BI34</strain>
    </source>
</reference>
<dbReference type="CDD" id="cd00093">
    <property type="entry name" value="HTH_XRE"/>
    <property type="match status" value="1"/>
</dbReference>
<dbReference type="Gene3D" id="1.10.10.60">
    <property type="entry name" value="Homeodomain-like"/>
    <property type="match status" value="1"/>
</dbReference>
<dbReference type="Proteomes" id="UP000451354">
    <property type="component" value="Plasmid pCPRO01"/>
</dbReference>
<keyword evidence="1" id="KW-0614">Plasmid</keyword>
<dbReference type="Pfam" id="PF13384">
    <property type="entry name" value="HTH_23"/>
    <property type="match status" value="1"/>
</dbReference>
<evidence type="ECO:0000313" key="2">
    <source>
        <dbReference type="Proteomes" id="UP000451354"/>
    </source>
</evidence>
<organism evidence="1 2">
    <name type="scientific">Cellulosimicrobium protaetiae</name>
    <dbReference type="NCBI Taxonomy" id="2587808"/>
    <lineage>
        <taxon>Bacteria</taxon>
        <taxon>Bacillati</taxon>
        <taxon>Actinomycetota</taxon>
        <taxon>Actinomycetes</taxon>
        <taxon>Micrococcales</taxon>
        <taxon>Promicromonosporaceae</taxon>
        <taxon>Cellulosimicrobium</taxon>
    </lineage>
</organism>